<dbReference type="AlphaFoldDB" id="A0A1T4R377"/>
<evidence type="ECO:0000313" key="12">
    <source>
        <dbReference type="Proteomes" id="UP000189933"/>
    </source>
</evidence>
<evidence type="ECO:0000256" key="2">
    <source>
        <dbReference type="ARBA" id="ARBA00011475"/>
    </source>
</evidence>
<evidence type="ECO:0000256" key="6">
    <source>
        <dbReference type="ARBA" id="ARBA00022813"/>
    </source>
</evidence>
<proteinExistence type="inferred from homology"/>
<dbReference type="FunFam" id="3.10.20.340:FF:000001">
    <property type="entry name" value="Arginine biosynthesis bifunctional protein ArgJ, chloroplastic"/>
    <property type="match status" value="1"/>
</dbReference>
<feature type="site" description="Involved in the stabilization of negative charge on the oxyanion by the formation of the oxyanion hole" evidence="10">
    <location>
        <position position="117"/>
    </location>
</feature>
<keyword evidence="7 10" id="KW-0511">Multifunctional enzyme</keyword>
<feature type="binding site" evidence="10">
    <location>
        <position position="404"/>
    </location>
    <ligand>
        <name>substrate</name>
    </ligand>
</feature>
<dbReference type="GO" id="GO:0005737">
    <property type="term" value="C:cytoplasm"/>
    <property type="evidence" value="ECO:0007669"/>
    <property type="project" value="UniProtKB-SubCell"/>
</dbReference>
<comment type="catalytic activity">
    <reaction evidence="10">
        <text>L-glutamate + acetyl-CoA = N-acetyl-L-glutamate + CoA + H(+)</text>
        <dbReference type="Rhea" id="RHEA:24292"/>
        <dbReference type="ChEBI" id="CHEBI:15378"/>
        <dbReference type="ChEBI" id="CHEBI:29985"/>
        <dbReference type="ChEBI" id="CHEBI:44337"/>
        <dbReference type="ChEBI" id="CHEBI:57287"/>
        <dbReference type="ChEBI" id="CHEBI:57288"/>
        <dbReference type="EC" id="2.3.1.1"/>
    </reaction>
</comment>
<feature type="binding site" evidence="10">
    <location>
        <position position="278"/>
    </location>
    <ligand>
        <name>substrate</name>
    </ligand>
</feature>
<dbReference type="GO" id="GO:0004042">
    <property type="term" value="F:L-glutamate N-acetyltransferase activity"/>
    <property type="evidence" value="ECO:0007669"/>
    <property type="project" value="UniProtKB-UniRule"/>
</dbReference>
<dbReference type="CDD" id="cd02152">
    <property type="entry name" value="OAT"/>
    <property type="match status" value="1"/>
</dbReference>
<dbReference type="Pfam" id="PF01960">
    <property type="entry name" value="ArgJ"/>
    <property type="match status" value="1"/>
</dbReference>
<dbReference type="GO" id="GO:0004358">
    <property type="term" value="F:L-glutamate N-acetyltransferase activity, acting on acetyl-L-ornithine as donor"/>
    <property type="evidence" value="ECO:0007669"/>
    <property type="project" value="UniProtKB-UniRule"/>
</dbReference>
<dbReference type="InterPro" id="IPR042195">
    <property type="entry name" value="ArgJ_beta_C"/>
</dbReference>
<dbReference type="EC" id="2.3.1.35" evidence="10"/>
<dbReference type="UniPathway" id="UPA00068">
    <property type="reaction ID" value="UER00106"/>
</dbReference>
<dbReference type="HAMAP" id="MF_01106">
    <property type="entry name" value="ArgJ"/>
    <property type="match status" value="1"/>
</dbReference>
<reference evidence="12" key="1">
    <citation type="submission" date="2017-02" db="EMBL/GenBank/DDBJ databases">
        <authorList>
            <person name="Varghese N."/>
            <person name="Submissions S."/>
        </authorList>
    </citation>
    <scope>NUCLEOTIDE SEQUENCE [LARGE SCALE GENOMIC DNA]</scope>
    <source>
        <strain evidence="12">DSM 16521</strain>
    </source>
</reference>
<evidence type="ECO:0000256" key="7">
    <source>
        <dbReference type="ARBA" id="ARBA00023268"/>
    </source>
</evidence>
<dbReference type="NCBIfam" id="NF003802">
    <property type="entry name" value="PRK05388.1"/>
    <property type="match status" value="1"/>
</dbReference>
<evidence type="ECO:0000313" key="11">
    <source>
        <dbReference type="EMBL" id="SKA10078.1"/>
    </source>
</evidence>
<comment type="subunit">
    <text evidence="2 10">Heterotetramer of two alpha and two beta chains.</text>
</comment>
<evidence type="ECO:0000256" key="5">
    <source>
        <dbReference type="ARBA" id="ARBA00022679"/>
    </source>
</evidence>
<feature type="active site" description="Nucleophile" evidence="10">
    <location>
        <position position="191"/>
    </location>
</feature>
<dbReference type="Proteomes" id="UP000189933">
    <property type="component" value="Unassembled WGS sequence"/>
</dbReference>
<evidence type="ECO:0000256" key="1">
    <source>
        <dbReference type="ARBA" id="ARBA00006774"/>
    </source>
</evidence>
<dbReference type="InterPro" id="IPR002813">
    <property type="entry name" value="Arg_biosynth_ArgJ"/>
</dbReference>
<evidence type="ECO:0000256" key="3">
    <source>
        <dbReference type="ARBA" id="ARBA00022571"/>
    </source>
</evidence>
<feature type="chain" id="PRO_5023331617" description="Arginine biosynthesis bifunctional protein ArgJ beta chain" evidence="10">
    <location>
        <begin position="191"/>
        <end position="409"/>
    </location>
</feature>
<feature type="binding site" evidence="10">
    <location>
        <position position="180"/>
    </location>
    <ligand>
        <name>substrate</name>
    </ligand>
</feature>
<feature type="chain" id="PRO_5023331616" description="Arginine biosynthesis bifunctional protein ArgJ alpha chain" evidence="10">
    <location>
        <begin position="1"/>
        <end position="190"/>
    </location>
</feature>
<keyword evidence="4 10" id="KW-0028">Amino-acid biosynthesis</keyword>
<evidence type="ECO:0000256" key="10">
    <source>
        <dbReference type="HAMAP-Rule" id="MF_01106"/>
    </source>
</evidence>
<feature type="binding site" evidence="10">
    <location>
        <position position="154"/>
    </location>
    <ligand>
        <name>substrate</name>
    </ligand>
</feature>
<name>A0A1T4R377_9FIRM</name>
<dbReference type="RefSeq" id="WP_078665934.1">
    <property type="nucleotide sequence ID" value="NZ_FUXM01000024.1"/>
</dbReference>
<comment type="pathway">
    <text evidence="10">Amino-acid biosynthesis; L-arginine biosynthesis; L-ornithine and N-acetyl-L-glutamate from L-glutamate and N(2)-acetyl-L-ornithine (cyclic): step 1/1.</text>
</comment>
<feature type="binding site" evidence="10">
    <location>
        <position position="409"/>
    </location>
    <ligand>
        <name>substrate</name>
    </ligand>
</feature>
<dbReference type="FunFam" id="3.60.70.12:FF:000001">
    <property type="entry name" value="Arginine biosynthesis bifunctional protein ArgJ, chloroplastic"/>
    <property type="match status" value="1"/>
</dbReference>
<comment type="subcellular location">
    <subcellularLocation>
        <location evidence="10">Cytoplasm</location>
    </subcellularLocation>
</comment>
<comment type="catalytic activity">
    <reaction evidence="9 10">
        <text>N(2)-acetyl-L-ornithine + L-glutamate = N-acetyl-L-glutamate + L-ornithine</text>
        <dbReference type="Rhea" id="RHEA:15349"/>
        <dbReference type="ChEBI" id="CHEBI:29985"/>
        <dbReference type="ChEBI" id="CHEBI:44337"/>
        <dbReference type="ChEBI" id="CHEBI:46911"/>
        <dbReference type="ChEBI" id="CHEBI:57805"/>
        <dbReference type="EC" id="2.3.1.35"/>
    </reaction>
</comment>
<evidence type="ECO:0000256" key="8">
    <source>
        <dbReference type="ARBA" id="ARBA00023315"/>
    </source>
</evidence>
<keyword evidence="12" id="KW-1185">Reference proteome</keyword>
<dbReference type="NCBIfam" id="TIGR00120">
    <property type="entry name" value="ArgJ"/>
    <property type="match status" value="1"/>
</dbReference>
<comment type="pathway">
    <text evidence="10">Amino-acid biosynthesis; L-arginine biosynthesis; N(2)-acetyl-L-ornithine from L-glutamate: step 1/4.</text>
</comment>
<feature type="binding site" evidence="10">
    <location>
        <position position="191"/>
    </location>
    <ligand>
        <name>substrate</name>
    </ligand>
</feature>
<dbReference type="Gene3D" id="3.10.20.340">
    <property type="entry name" value="ArgJ beta chain, C-terminal domain"/>
    <property type="match status" value="1"/>
</dbReference>
<keyword evidence="10" id="KW-0963">Cytoplasm</keyword>
<dbReference type="EC" id="2.3.1.1" evidence="10"/>
<sequence length="409" mass="42173">MRDCPGGVCAPRGYQAAGVAAGIKKRDSDKKDVAVIISQAPAIVAGVFTTNKVQAAPVLWSKEVVNRGQARAIVANSGNANACTGEQGLADARAMATQVAALSGGEITAEEVIVASTGVIGVPLPMDVVESGIARAWAQLNPEGSGDAAAAIMTTDTFAKETAVEIEIAGQPVRVGGIAKGSGMIHPNMATMLAFITTDARVDGAAWQALLKEAVDQTFNMVTVDGDTSTNDMVVALANGLAGPESALAPGQPGWEELTLAVTEVCRRLAIAIARDGEGATRLLTVEVTGAISLAAARLAARTIAGSSLVKSAIFGADANWGRIMAALGYSGAEFDPQAVSISFRAGEKSLLVFQEGAPVPFAEEEARALLAEKEVTIAVDLAQGRERATAWGCDLTYDYVRINADYRT</sequence>
<keyword evidence="6 10" id="KW-0068">Autocatalytic cleavage</keyword>
<dbReference type="PANTHER" id="PTHR23100">
    <property type="entry name" value="ARGININE BIOSYNTHESIS BIFUNCTIONAL PROTEIN ARGJ"/>
    <property type="match status" value="1"/>
</dbReference>
<comment type="similarity">
    <text evidence="1 10">Belongs to the ArgJ family.</text>
</comment>
<comment type="function">
    <text evidence="10">Catalyzes two activities which are involved in the cyclic version of arginine biosynthesis: the synthesis of N-acetylglutamate from glutamate and acetyl-CoA as the acetyl donor, and of ornithine by transacetylation between N(2)-acetylornithine and glutamate.</text>
</comment>
<organism evidence="11 12">
    <name type="scientific">Carboxydocella sporoproducens DSM 16521</name>
    <dbReference type="NCBI Taxonomy" id="1121270"/>
    <lineage>
        <taxon>Bacteria</taxon>
        <taxon>Bacillati</taxon>
        <taxon>Bacillota</taxon>
        <taxon>Clostridia</taxon>
        <taxon>Eubacteriales</taxon>
        <taxon>Clostridiales Family XVI. Incertae Sedis</taxon>
        <taxon>Carboxydocella</taxon>
    </lineage>
</organism>
<dbReference type="PANTHER" id="PTHR23100:SF0">
    <property type="entry name" value="ARGININE BIOSYNTHESIS BIFUNCTIONAL PROTEIN ARGJ, MITOCHONDRIAL"/>
    <property type="match status" value="1"/>
</dbReference>
<dbReference type="GO" id="GO:0006592">
    <property type="term" value="P:ornithine biosynthetic process"/>
    <property type="evidence" value="ECO:0007669"/>
    <property type="project" value="TreeGrafter"/>
</dbReference>
<dbReference type="GO" id="GO:0006526">
    <property type="term" value="P:L-arginine biosynthetic process"/>
    <property type="evidence" value="ECO:0007669"/>
    <property type="project" value="UniProtKB-UniRule"/>
</dbReference>
<evidence type="ECO:0000256" key="9">
    <source>
        <dbReference type="ARBA" id="ARBA00049439"/>
    </source>
</evidence>
<dbReference type="EMBL" id="FUXM01000024">
    <property type="protein sequence ID" value="SKA10078.1"/>
    <property type="molecule type" value="Genomic_DNA"/>
</dbReference>
<protein>
    <recommendedName>
        <fullName evidence="10">Arginine biosynthesis bifunctional protein ArgJ</fullName>
    </recommendedName>
    <domain>
        <recommendedName>
            <fullName evidence="10">Glutamate N-acetyltransferase</fullName>
            <ecNumber evidence="10">2.3.1.35</ecNumber>
        </recommendedName>
        <alternativeName>
            <fullName evidence="10">Ornithine acetyltransferase</fullName>
            <shortName evidence="10">OATase</shortName>
        </alternativeName>
        <alternativeName>
            <fullName evidence="10">Ornithine transacetylase</fullName>
        </alternativeName>
    </domain>
    <domain>
        <recommendedName>
            <fullName evidence="10">Amino-acid acetyltransferase</fullName>
            <ecNumber evidence="10">2.3.1.1</ecNumber>
        </recommendedName>
        <alternativeName>
            <fullName evidence="10">N-acetylglutamate synthase</fullName>
            <shortName evidence="10">AGSase</shortName>
        </alternativeName>
    </domain>
    <component>
        <recommendedName>
            <fullName evidence="10">Arginine biosynthesis bifunctional protein ArgJ alpha chain</fullName>
        </recommendedName>
    </component>
    <component>
        <recommendedName>
            <fullName evidence="10">Arginine biosynthesis bifunctional protein ArgJ beta chain</fullName>
        </recommendedName>
    </component>
</protein>
<evidence type="ECO:0000256" key="4">
    <source>
        <dbReference type="ARBA" id="ARBA00022605"/>
    </source>
</evidence>
<keyword evidence="8 10" id="KW-0012">Acyltransferase</keyword>
<keyword evidence="5 10" id="KW-0808">Transferase</keyword>
<feature type="site" description="Cleavage; by autolysis" evidence="10">
    <location>
        <begin position="190"/>
        <end position="191"/>
    </location>
</feature>
<dbReference type="Gene3D" id="3.60.70.12">
    <property type="entry name" value="L-amino peptidase D-ALA esterase/amidase"/>
    <property type="match status" value="1"/>
</dbReference>
<gene>
    <name evidence="10" type="primary">argJ</name>
    <name evidence="11" type="ORF">SAMN02745885_01900</name>
</gene>
<feature type="site" description="Involved in the stabilization of negative charge on the oxyanion by the formation of the oxyanion hole" evidence="10">
    <location>
        <position position="118"/>
    </location>
</feature>
<dbReference type="InterPro" id="IPR016117">
    <property type="entry name" value="ArgJ-like_dom_sf"/>
</dbReference>
<dbReference type="SUPFAM" id="SSF56266">
    <property type="entry name" value="DmpA/ArgJ-like"/>
    <property type="match status" value="1"/>
</dbReference>
<dbReference type="OrthoDB" id="9804242at2"/>
<accession>A0A1T4R377</accession>
<keyword evidence="3 10" id="KW-0055">Arginine biosynthesis</keyword>